<evidence type="ECO:0000256" key="4">
    <source>
        <dbReference type="ARBA" id="ARBA00022989"/>
    </source>
</evidence>
<evidence type="ECO:0000313" key="14">
    <source>
        <dbReference type="Proteomes" id="UP001215598"/>
    </source>
</evidence>
<comment type="caution">
    <text evidence="13">The sequence shown here is derived from an EMBL/GenBank/DDBJ whole genome shotgun (WGS) entry which is preliminary data.</text>
</comment>
<comment type="similarity">
    <text evidence="10">Belongs to the DHHC palmitoyltransferase family.</text>
</comment>
<evidence type="ECO:0000256" key="11">
    <source>
        <dbReference type="SAM" id="MobiDB-lite"/>
    </source>
</evidence>
<evidence type="ECO:0000256" key="6">
    <source>
        <dbReference type="ARBA" id="ARBA00023139"/>
    </source>
</evidence>
<evidence type="ECO:0000256" key="7">
    <source>
        <dbReference type="ARBA" id="ARBA00023288"/>
    </source>
</evidence>
<feature type="region of interest" description="Disordered" evidence="11">
    <location>
        <begin position="115"/>
        <end position="147"/>
    </location>
</feature>
<dbReference type="InterPro" id="IPR001594">
    <property type="entry name" value="Palmitoyltrfase_DHHC"/>
</dbReference>
<keyword evidence="2 10" id="KW-0808">Transferase</keyword>
<keyword evidence="5 10" id="KW-0472">Membrane</keyword>
<keyword evidence="4 10" id="KW-1133">Transmembrane helix</keyword>
<keyword evidence="8 10" id="KW-0012">Acyltransferase</keyword>
<feature type="compositionally biased region" description="Basic and acidic residues" evidence="11">
    <location>
        <begin position="67"/>
        <end position="80"/>
    </location>
</feature>
<comment type="catalytic activity">
    <reaction evidence="9 10">
        <text>L-cysteinyl-[protein] + hexadecanoyl-CoA = S-hexadecanoyl-L-cysteinyl-[protein] + CoA</text>
        <dbReference type="Rhea" id="RHEA:36683"/>
        <dbReference type="Rhea" id="RHEA-COMP:10131"/>
        <dbReference type="Rhea" id="RHEA-COMP:11032"/>
        <dbReference type="ChEBI" id="CHEBI:29950"/>
        <dbReference type="ChEBI" id="CHEBI:57287"/>
        <dbReference type="ChEBI" id="CHEBI:57379"/>
        <dbReference type="ChEBI" id="CHEBI:74151"/>
        <dbReference type="EC" id="2.3.1.225"/>
    </reaction>
</comment>
<name>A0AAD7NK83_9AGAR</name>
<dbReference type="EMBL" id="JARKIB010000026">
    <property type="protein sequence ID" value="KAJ7765266.1"/>
    <property type="molecule type" value="Genomic_DNA"/>
</dbReference>
<gene>
    <name evidence="13" type="ORF">B0H16DRAFT_1454430</name>
</gene>
<feature type="transmembrane region" description="Helical" evidence="10">
    <location>
        <begin position="395"/>
        <end position="417"/>
    </location>
</feature>
<dbReference type="GO" id="GO:0005783">
    <property type="term" value="C:endoplasmic reticulum"/>
    <property type="evidence" value="ECO:0007669"/>
    <property type="project" value="TreeGrafter"/>
</dbReference>
<dbReference type="Proteomes" id="UP001215598">
    <property type="component" value="Unassembled WGS sequence"/>
</dbReference>
<organism evidence="13 14">
    <name type="scientific">Mycena metata</name>
    <dbReference type="NCBI Taxonomy" id="1033252"/>
    <lineage>
        <taxon>Eukaryota</taxon>
        <taxon>Fungi</taxon>
        <taxon>Dikarya</taxon>
        <taxon>Basidiomycota</taxon>
        <taxon>Agaricomycotina</taxon>
        <taxon>Agaricomycetes</taxon>
        <taxon>Agaricomycetidae</taxon>
        <taxon>Agaricales</taxon>
        <taxon>Marasmiineae</taxon>
        <taxon>Mycenaceae</taxon>
        <taxon>Mycena</taxon>
    </lineage>
</organism>
<dbReference type="AlphaFoldDB" id="A0AAD7NK83"/>
<evidence type="ECO:0000256" key="5">
    <source>
        <dbReference type="ARBA" id="ARBA00023136"/>
    </source>
</evidence>
<dbReference type="InterPro" id="IPR039859">
    <property type="entry name" value="PFA4/ZDH16/20/ERF2-like"/>
</dbReference>
<feature type="transmembrane region" description="Helical" evidence="10">
    <location>
        <begin position="347"/>
        <end position="375"/>
    </location>
</feature>
<dbReference type="PANTHER" id="PTHR22883:SF488">
    <property type="entry name" value="PALMITOYLTRANSFERASE"/>
    <property type="match status" value="1"/>
</dbReference>
<keyword evidence="14" id="KW-1185">Reference proteome</keyword>
<dbReference type="EC" id="2.3.1.225" evidence="10"/>
<dbReference type="Pfam" id="PF01529">
    <property type="entry name" value="DHHC"/>
    <property type="match status" value="1"/>
</dbReference>
<dbReference type="GO" id="GO:0019706">
    <property type="term" value="F:protein-cysteine S-palmitoyltransferase activity"/>
    <property type="evidence" value="ECO:0007669"/>
    <property type="project" value="UniProtKB-EC"/>
</dbReference>
<evidence type="ECO:0000313" key="13">
    <source>
        <dbReference type="EMBL" id="KAJ7765266.1"/>
    </source>
</evidence>
<comment type="domain">
    <text evidence="10">The DHHC domain is required for palmitoyltransferase activity.</text>
</comment>
<evidence type="ECO:0000256" key="1">
    <source>
        <dbReference type="ARBA" id="ARBA00004141"/>
    </source>
</evidence>
<dbReference type="GO" id="GO:0016020">
    <property type="term" value="C:membrane"/>
    <property type="evidence" value="ECO:0007669"/>
    <property type="project" value="UniProtKB-SubCell"/>
</dbReference>
<sequence>MASTTRRGTTDTITRSPTLPTHAGGIQPSASFFHPSKPNQRHRSPSADNDGGIYNLSSLSKQISNSEDDHLPRFSAEDAPTKQGSGSGRRGALSPSRMVRNSVELVFSLRRGMSLEALPPKSPSSGGRAEEQGTRRKISGQGDYPSGSPASSFVLVGTPAPAAAPRSAVPLLDPATKKPLRNYELHLSRNRFLLRGRLLIGGDSPWAFIASFSLLLGITGVWLGTTAVWWWRNISPAVVIVGAYLALIAISTMLATAMRDPGILPRDLDTEPPYPATSPLYGAVRTALPRDLKVKSEVVRVKWCTTCATYRPPRASHCRMCDNCVDGLDHHCRWVNNCVGRRNYTTFFVLLSSLMATALYVIVTAALHLSFLARWPTVDGGDGSGGFKHAVRHGAGSAVVFCLTLVVLWPVGALLIYHVRLLLLDVTTLEQIRNQAHKTLVPGPAPPNPYSHGSWHKNLVAVLCRPVGSSWLDASGWATQDDREVNPAGYRRAASRAAFTSPGIGGGS</sequence>
<keyword evidence="7" id="KW-0449">Lipoprotein</keyword>
<feature type="compositionally biased region" description="Polar residues" evidence="11">
    <location>
        <begin position="55"/>
        <end position="65"/>
    </location>
</feature>
<dbReference type="GO" id="GO:0005794">
    <property type="term" value="C:Golgi apparatus"/>
    <property type="evidence" value="ECO:0007669"/>
    <property type="project" value="TreeGrafter"/>
</dbReference>
<feature type="transmembrane region" description="Helical" evidence="10">
    <location>
        <begin position="206"/>
        <end position="231"/>
    </location>
</feature>
<evidence type="ECO:0000256" key="3">
    <source>
        <dbReference type="ARBA" id="ARBA00022692"/>
    </source>
</evidence>
<reference evidence="13" key="1">
    <citation type="submission" date="2023-03" db="EMBL/GenBank/DDBJ databases">
        <title>Massive genome expansion in bonnet fungi (Mycena s.s.) driven by repeated elements and novel gene families across ecological guilds.</title>
        <authorList>
            <consortium name="Lawrence Berkeley National Laboratory"/>
            <person name="Harder C.B."/>
            <person name="Miyauchi S."/>
            <person name="Viragh M."/>
            <person name="Kuo A."/>
            <person name="Thoen E."/>
            <person name="Andreopoulos B."/>
            <person name="Lu D."/>
            <person name="Skrede I."/>
            <person name="Drula E."/>
            <person name="Henrissat B."/>
            <person name="Morin E."/>
            <person name="Kohler A."/>
            <person name="Barry K."/>
            <person name="LaButti K."/>
            <person name="Morin E."/>
            <person name="Salamov A."/>
            <person name="Lipzen A."/>
            <person name="Mereny Z."/>
            <person name="Hegedus B."/>
            <person name="Baldrian P."/>
            <person name="Stursova M."/>
            <person name="Weitz H."/>
            <person name="Taylor A."/>
            <person name="Grigoriev I.V."/>
            <person name="Nagy L.G."/>
            <person name="Martin F."/>
            <person name="Kauserud H."/>
        </authorList>
    </citation>
    <scope>NUCLEOTIDE SEQUENCE</scope>
    <source>
        <strain evidence="13">CBHHK182m</strain>
    </source>
</reference>
<evidence type="ECO:0000256" key="10">
    <source>
        <dbReference type="RuleBase" id="RU079119"/>
    </source>
</evidence>
<feature type="transmembrane region" description="Helical" evidence="10">
    <location>
        <begin position="237"/>
        <end position="257"/>
    </location>
</feature>
<keyword evidence="6" id="KW-0564">Palmitate</keyword>
<feature type="region of interest" description="Disordered" evidence="11">
    <location>
        <begin position="1"/>
        <end position="96"/>
    </location>
</feature>
<evidence type="ECO:0000256" key="2">
    <source>
        <dbReference type="ARBA" id="ARBA00022679"/>
    </source>
</evidence>
<dbReference type="PROSITE" id="PS50216">
    <property type="entry name" value="DHHC"/>
    <property type="match status" value="1"/>
</dbReference>
<evidence type="ECO:0000256" key="9">
    <source>
        <dbReference type="ARBA" id="ARBA00048048"/>
    </source>
</evidence>
<proteinExistence type="inferred from homology"/>
<feature type="compositionally biased region" description="Low complexity" evidence="11">
    <location>
        <begin position="1"/>
        <end position="15"/>
    </location>
</feature>
<comment type="subcellular location">
    <subcellularLocation>
        <location evidence="1">Membrane</location>
        <topology evidence="1">Multi-pass membrane protein</topology>
    </subcellularLocation>
</comment>
<dbReference type="GO" id="GO:0006612">
    <property type="term" value="P:protein targeting to membrane"/>
    <property type="evidence" value="ECO:0007669"/>
    <property type="project" value="TreeGrafter"/>
</dbReference>
<protein>
    <recommendedName>
        <fullName evidence="10">Palmitoyltransferase</fullName>
        <ecNumber evidence="10">2.3.1.225</ecNumber>
    </recommendedName>
</protein>
<evidence type="ECO:0000256" key="8">
    <source>
        <dbReference type="ARBA" id="ARBA00023315"/>
    </source>
</evidence>
<feature type="domain" description="Palmitoyltransferase DHHC" evidence="12">
    <location>
        <begin position="302"/>
        <end position="434"/>
    </location>
</feature>
<evidence type="ECO:0000259" key="12">
    <source>
        <dbReference type="Pfam" id="PF01529"/>
    </source>
</evidence>
<accession>A0AAD7NK83</accession>
<keyword evidence="3 10" id="KW-0812">Transmembrane</keyword>
<dbReference type="PANTHER" id="PTHR22883">
    <property type="entry name" value="ZINC FINGER DHHC DOMAIN CONTAINING PROTEIN"/>
    <property type="match status" value="1"/>
</dbReference>